<dbReference type="PROSITE" id="PS50082">
    <property type="entry name" value="WD_REPEATS_2"/>
    <property type="match status" value="1"/>
</dbReference>
<dbReference type="Pfam" id="PF00400">
    <property type="entry name" value="WD40"/>
    <property type="match status" value="2"/>
</dbReference>
<proteinExistence type="inferred from homology"/>
<dbReference type="Gene3D" id="2.130.10.10">
    <property type="entry name" value="YVTN repeat-like/Quinoprotein amine dehydrogenase"/>
    <property type="match status" value="1"/>
</dbReference>
<dbReference type="OrthoDB" id="7318948at2759"/>
<dbReference type="InterPro" id="IPR051243">
    <property type="entry name" value="PcG_WD-repeat"/>
</dbReference>
<keyword evidence="5" id="KW-0804">Transcription</keyword>
<keyword evidence="9" id="KW-1185">Reference proteome</keyword>
<feature type="region of interest" description="Disordered" evidence="7">
    <location>
        <begin position="618"/>
        <end position="864"/>
    </location>
</feature>
<dbReference type="VEuPathDB" id="FungiDB:PV07_08916"/>
<feature type="compositionally biased region" description="Polar residues" evidence="7">
    <location>
        <begin position="664"/>
        <end position="674"/>
    </location>
</feature>
<feature type="repeat" description="WD" evidence="6">
    <location>
        <begin position="180"/>
        <end position="213"/>
    </location>
</feature>
<protein>
    <submittedName>
        <fullName evidence="8">Uncharacterized protein</fullName>
    </submittedName>
</protein>
<sequence>MGTRAKKQAFELPKIKYIYTQPGKDRFTFYDVKFWPYSTPPCDEPIFAVISQREVIIGRLSAKTRCTVTILHHLTDPDVQGNRESLGLNSCAWAYIDPQRPLLIIAGALGLIKVIDVIKGQTVKPLIQHVNGNINDIAVHPLYPWIFATASEDGQIRIFDLRRCEVPRISPMIISCGSGTDGHRAGVLTVSWHETGRYLVTAGFDHQICVWTIPDLGIRSPFWQKIDPARVKRHFFETMWIYYPHFSTKALHSSYIDCVKFFGDLILSKAATENKIVLWKVTGFDSRKPPPPPMTAVKTAIYLDTRNGFMRTVVVDEDGAKRWEVPSEFRNTASYKRLLEFAAPYSDTFYLRFGLLLPSPAYPDLHPLITYGNAASELRFWDLEQILAGHAGERDGSDKRRGRKRKRPEAEVLPTREKRPKMEVPPVQEKTSKLKVLPAREKRSKIEANPPSKAQTRQRQVPRGASEKRSLRLQRQLPTVKLENVVIKCGSIQIKQGPAEIKEEARDARQESSDTIRPTLLTRAIEDVKFPAPSTLVGRSTSSGSDVVRPSSNTKVGKKESLVIPVKKLTRSKQISIQLGDIRIDRPVIPSMPLQGSTGPEPPLIPLPEMKYDDLFRFSSSKRSSTRPTPNAIRPTPNMSDSKTQPYSTHSRSSTRSKPYADQPTPNVSDSKALSSTVPVSSRPPSPSKSDGSRPSLDAPDGGSMSPMDSARRPPQLKTEAIQLSQDPPRIKRDENPVKRSARLTPHTTSPSPAATDIARDSDPVRKSARLTQRSLLPSPAASDDTDTARVSPLSASRAALQSPAASDTAIDSKGVKSSVLSTPHTPSLSPAGPDNSREATSARRSTRLKVKTKNRETKTRDAVRDTPPVEWPLASQSPVVLQPLCNPGVTTDSIRSQRVIPEPQIIVVHESSSESEEELSSALEMRQRSHNTRQLARETSESLDFDENILDSIEIGGEFFDAVGSERYRSTSLNTEDTTSDTSESERVRSATLESEGTSDTSGKHRERSVIDPTEIDEESLDIEQKPPRPSTVPKSTISGISALSLQSPSPDLRRIVNSEKAGLMARDREKYSVDDPHNPLKAHMKILLDKLQFKNKAMFVTRAADWSPCGRWCIVAGESCQTLTNGWGGFAVLYRTGLSDKHKSDDDFDQVMAMADKIRAILLELDDPEEVGARLKQLDVVLSQINEPKYSDDAVVQLQVMLTELLVAHPTVLEETLKELGEPLEELSEEFQETIGGPETSDEEGYEDSDDGEEYEDAEESTGDEAPEDDEEFEDAEEDASDAPSASDTEEVEDSNNSEARFYRAKLRSGRR</sequence>
<evidence type="ECO:0000313" key="8">
    <source>
        <dbReference type="EMBL" id="KIW25762.1"/>
    </source>
</evidence>
<dbReference type="PANTHER" id="PTHR10253">
    <property type="entry name" value="POLYCOMB PROTEIN"/>
    <property type="match status" value="1"/>
</dbReference>
<keyword evidence="4" id="KW-0805">Transcription regulation</keyword>
<feature type="compositionally biased region" description="Polar residues" evidence="7">
    <location>
        <begin position="637"/>
        <end position="657"/>
    </location>
</feature>
<feature type="region of interest" description="Disordered" evidence="7">
    <location>
        <begin position="391"/>
        <end position="472"/>
    </location>
</feature>
<dbReference type="InterPro" id="IPR001680">
    <property type="entry name" value="WD40_rpt"/>
</dbReference>
<feature type="compositionally biased region" description="Basic and acidic residues" evidence="7">
    <location>
        <begin position="408"/>
        <end position="422"/>
    </location>
</feature>
<feature type="compositionally biased region" description="Polar residues" evidence="7">
    <location>
        <begin position="993"/>
        <end position="1002"/>
    </location>
</feature>
<keyword evidence="3" id="KW-0677">Repeat</keyword>
<reference evidence="8 9" key="1">
    <citation type="submission" date="2015-01" db="EMBL/GenBank/DDBJ databases">
        <title>The Genome Sequence of Cladophialophora immunda CBS83496.</title>
        <authorList>
            <consortium name="The Broad Institute Genomics Platform"/>
            <person name="Cuomo C."/>
            <person name="de Hoog S."/>
            <person name="Gorbushina A."/>
            <person name="Stielow B."/>
            <person name="Teixiera M."/>
            <person name="Abouelleil A."/>
            <person name="Chapman S.B."/>
            <person name="Priest M."/>
            <person name="Young S.K."/>
            <person name="Wortman J."/>
            <person name="Nusbaum C."/>
            <person name="Birren B."/>
        </authorList>
    </citation>
    <scope>NUCLEOTIDE SEQUENCE [LARGE SCALE GENOMIC DNA]</scope>
    <source>
        <strain evidence="8 9">CBS 83496</strain>
    </source>
</reference>
<keyword evidence="2 6" id="KW-0853">WD repeat</keyword>
<evidence type="ECO:0000256" key="7">
    <source>
        <dbReference type="SAM" id="MobiDB-lite"/>
    </source>
</evidence>
<name>A0A0D2AL68_9EURO</name>
<feature type="compositionally biased region" description="Basic residues" evidence="7">
    <location>
        <begin position="1305"/>
        <end position="1314"/>
    </location>
</feature>
<dbReference type="SMART" id="SM00320">
    <property type="entry name" value="WD40"/>
    <property type="match status" value="2"/>
</dbReference>
<gene>
    <name evidence="8" type="ORF">PV07_08916</name>
</gene>
<evidence type="ECO:0000256" key="6">
    <source>
        <dbReference type="PROSITE-ProRule" id="PRU00221"/>
    </source>
</evidence>
<feature type="compositionally biased region" description="Basic and acidic residues" evidence="7">
    <location>
        <begin position="854"/>
        <end position="864"/>
    </location>
</feature>
<feature type="region of interest" description="Disordered" evidence="7">
    <location>
        <begin position="1230"/>
        <end position="1314"/>
    </location>
</feature>
<dbReference type="Proteomes" id="UP000054466">
    <property type="component" value="Unassembled WGS sequence"/>
</dbReference>
<accession>A0A0D2AL68</accession>
<feature type="compositionally biased region" description="Low complexity" evidence="7">
    <location>
        <begin position="745"/>
        <end position="756"/>
    </location>
</feature>
<comment type="similarity">
    <text evidence="1">Belongs to the WD repeat ESC family.</text>
</comment>
<evidence type="ECO:0000256" key="4">
    <source>
        <dbReference type="ARBA" id="ARBA00023015"/>
    </source>
</evidence>
<dbReference type="SUPFAM" id="SSF50978">
    <property type="entry name" value="WD40 repeat-like"/>
    <property type="match status" value="1"/>
</dbReference>
<dbReference type="RefSeq" id="XP_016245978.1">
    <property type="nucleotide sequence ID" value="XM_016396122.1"/>
</dbReference>
<feature type="compositionally biased region" description="Polar residues" evidence="7">
    <location>
        <begin position="1034"/>
        <end position="1047"/>
    </location>
</feature>
<evidence type="ECO:0000256" key="3">
    <source>
        <dbReference type="ARBA" id="ARBA00022737"/>
    </source>
</evidence>
<feature type="compositionally biased region" description="Low complexity" evidence="7">
    <location>
        <begin position="618"/>
        <end position="630"/>
    </location>
</feature>
<feature type="region of interest" description="Disordered" evidence="7">
    <location>
        <begin position="970"/>
        <end position="1047"/>
    </location>
</feature>
<feature type="compositionally biased region" description="Polar residues" evidence="7">
    <location>
        <begin position="819"/>
        <end position="829"/>
    </location>
</feature>
<feature type="region of interest" description="Disordered" evidence="7">
    <location>
        <begin position="911"/>
        <end position="941"/>
    </location>
</feature>
<evidence type="ECO:0000313" key="9">
    <source>
        <dbReference type="Proteomes" id="UP000054466"/>
    </source>
</evidence>
<evidence type="ECO:0000256" key="2">
    <source>
        <dbReference type="ARBA" id="ARBA00022574"/>
    </source>
</evidence>
<evidence type="ECO:0000256" key="1">
    <source>
        <dbReference type="ARBA" id="ARBA00008075"/>
    </source>
</evidence>
<dbReference type="InterPro" id="IPR015943">
    <property type="entry name" value="WD40/YVTN_repeat-like_dom_sf"/>
</dbReference>
<dbReference type="GeneID" id="27348110"/>
<feature type="compositionally biased region" description="Basic and acidic residues" evidence="7">
    <location>
        <begin position="729"/>
        <end position="738"/>
    </location>
</feature>
<feature type="compositionally biased region" description="Acidic residues" evidence="7">
    <location>
        <begin position="1242"/>
        <end position="1283"/>
    </location>
</feature>
<dbReference type="PROSITE" id="PS50294">
    <property type="entry name" value="WD_REPEATS_REGION"/>
    <property type="match status" value="1"/>
</dbReference>
<evidence type="ECO:0000256" key="5">
    <source>
        <dbReference type="ARBA" id="ARBA00023163"/>
    </source>
</evidence>
<dbReference type="STRING" id="569365.A0A0D2AL68"/>
<dbReference type="InterPro" id="IPR036322">
    <property type="entry name" value="WD40_repeat_dom_sf"/>
</dbReference>
<organism evidence="8 9">
    <name type="scientific">Cladophialophora immunda</name>
    <dbReference type="NCBI Taxonomy" id="569365"/>
    <lineage>
        <taxon>Eukaryota</taxon>
        <taxon>Fungi</taxon>
        <taxon>Dikarya</taxon>
        <taxon>Ascomycota</taxon>
        <taxon>Pezizomycotina</taxon>
        <taxon>Eurotiomycetes</taxon>
        <taxon>Chaetothyriomycetidae</taxon>
        <taxon>Chaetothyriales</taxon>
        <taxon>Herpotrichiellaceae</taxon>
        <taxon>Cladophialophora</taxon>
    </lineage>
</organism>
<dbReference type="EMBL" id="KN847044">
    <property type="protein sequence ID" value="KIW25762.1"/>
    <property type="molecule type" value="Genomic_DNA"/>
</dbReference>
<feature type="compositionally biased region" description="Low complexity" evidence="7">
    <location>
        <begin position="971"/>
        <end position="983"/>
    </location>
</feature>
<dbReference type="HOGENOM" id="CLU_276811_0_0_1"/>